<evidence type="ECO:0000313" key="2">
    <source>
        <dbReference type="EMBL" id="KAF0322380.1"/>
    </source>
</evidence>
<organism evidence="2 3">
    <name type="scientific">Colletotrichum asianum</name>
    <dbReference type="NCBI Taxonomy" id="702518"/>
    <lineage>
        <taxon>Eukaryota</taxon>
        <taxon>Fungi</taxon>
        <taxon>Dikarya</taxon>
        <taxon>Ascomycota</taxon>
        <taxon>Pezizomycotina</taxon>
        <taxon>Sordariomycetes</taxon>
        <taxon>Hypocreomycetidae</taxon>
        <taxon>Glomerellales</taxon>
        <taxon>Glomerellaceae</taxon>
        <taxon>Colletotrichum</taxon>
        <taxon>Colletotrichum gloeosporioides species complex</taxon>
    </lineage>
</organism>
<evidence type="ECO:0000313" key="3">
    <source>
        <dbReference type="Proteomes" id="UP000434172"/>
    </source>
</evidence>
<feature type="compositionally biased region" description="Acidic residues" evidence="1">
    <location>
        <begin position="152"/>
        <end position="179"/>
    </location>
</feature>
<sequence>MLEDTELRGVYDTLRLSREGIYRWGFYLYRTTYDNQPLWERYISNLRQRAFDFIARDFSSKRDEMQATFRISVIEDRESLDGASIQEVLTRFQSWANALPDEGDESLDIPANDIRDYARFNLCIYVDAECLTSLETSIPFAKVVNAESPISDSEEEYSDSEEGLTDNDDESEASEHDPEDDWMYLECESLCRYYDIMIYGAEWDRQSGLVKYPRKRPWDL</sequence>
<protein>
    <submittedName>
        <fullName evidence="2">Uncharacterized protein</fullName>
    </submittedName>
</protein>
<accession>A0A8H3W9Q0</accession>
<name>A0A8H3W9Q0_9PEZI</name>
<dbReference type="OrthoDB" id="4424523at2759"/>
<dbReference type="EMBL" id="WOWK01000062">
    <property type="protein sequence ID" value="KAF0322380.1"/>
    <property type="molecule type" value="Genomic_DNA"/>
</dbReference>
<reference evidence="2 3" key="1">
    <citation type="submission" date="2019-12" db="EMBL/GenBank/DDBJ databases">
        <title>A genome sequence resource for the geographically widespread anthracnose pathogen Colletotrichum asianum.</title>
        <authorList>
            <person name="Meng Y."/>
        </authorList>
    </citation>
    <scope>NUCLEOTIDE SEQUENCE [LARGE SCALE GENOMIC DNA]</scope>
    <source>
        <strain evidence="2 3">ICMP 18580</strain>
    </source>
</reference>
<dbReference type="AlphaFoldDB" id="A0A8H3W9Q0"/>
<dbReference type="Proteomes" id="UP000434172">
    <property type="component" value="Unassembled WGS sequence"/>
</dbReference>
<evidence type="ECO:0000256" key="1">
    <source>
        <dbReference type="SAM" id="MobiDB-lite"/>
    </source>
</evidence>
<feature type="region of interest" description="Disordered" evidence="1">
    <location>
        <begin position="149"/>
        <end position="179"/>
    </location>
</feature>
<comment type="caution">
    <text evidence="2">The sequence shown here is derived from an EMBL/GenBank/DDBJ whole genome shotgun (WGS) entry which is preliminary data.</text>
</comment>
<proteinExistence type="predicted"/>
<keyword evidence="3" id="KW-1185">Reference proteome</keyword>
<gene>
    <name evidence="2" type="ORF">GQ607_010461</name>
</gene>